<dbReference type="AlphaFoldDB" id="A0A367LW80"/>
<proteinExistence type="predicted"/>
<dbReference type="EMBL" id="WXZT01000002">
    <property type="protein sequence ID" value="MZZ11523.1"/>
    <property type="molecule type" value="Genomic_DNA"/>
</dbReference>
<protein>
    <submittedName>
        <fullName evidence="3">Uncharacterized protein</fullName>
    </submittedName>
</protein>
<dbReference type="EMBL" id="QORE01003166">
    <property type="protein sequence ID" value="RCI69350.1"/>
    <property type="molecule type" value="Genomic_DNA"/>
</dbReference>
<dbReference type="Proteomes" id="UP000644192">
    <property type="component" value="Unassembled WGS sequence"/>
</dbReference>
<feature type="coiled-coil region" evidence="1">
    <location>
        <begin position="21"/>
        <end position="48"/>
    </location>
</feature>
<evidence type="ECO:0000313" key="3">
    <source>
        <dbReference type="EMBL" id="RCI69350.1"/>
    </source>
</evidence>
<evidence type="ECO:0000313" key="4">
    <source>
        <dbReference type="Proteomes" id="UP000253594"/>
    </source>
</evidence>
<name>A0A367LW80_PSEAI</name>
<reference evidence="3 4" key="1">
    <citation type="submission" date="2018-07" db="EMBL/GenBank/DDBJ databases">
        <title>Mechanisms of high-level aminoglycoside resistance among Gram-negative pathogens in Brazil.</title>
        <authorList>
            <person name="Ballaben A.S."/>
            <person name="Darini A.L.C."/>
            <person name="Doi Y."/>
        </authorList>
    </citation>
    <scope>NUCLEOTIDE SEQUENCE [LARGE SCALE GENOMIC DNA]</scope>
    <source>
        <strain evidence="3 4">B2-305</strain>
    </source>
</reference>
<evidence type="ECO:0000256" key="1">
    <source>
        <dbReference type="SAM" id="Coils"/>
    </source>
</evidence>
<organism evidence="3 4">
    <name type="scientific">Pseudomonas aeruginosa</name>
    <dbReference type="NCBI Taxonomy" id="287"/>
    <lineage>
        <taxon>Bacteria</taxon>
        <taxon>Pseudomonadati</taxon>
        <taxon>Pseudomonadota</taxon>
        <taxon>Gammaproteobacteria</taxon>
        <taxon>Pseudomonadales</taxon>
        <taxon>Pseudomonadaceae</taxon>
        <taxon>Pseudomonas</taxon>
    </lineage>
</organism>
<sequence length="59" mass="6832">MIGALILCIVWCVGGLYVGYMLSSLAAAEKYTDEIQRLNEELRKERLLRRLNARENDYP</sequence>
<reference evidence="2" key="2">
    <citation type="submission" date="2020-01" db="EMBL/GenBank/DDBJ databases">
        <title>Bacteria Cultured from War Wounds Associated with the Conflict in Eastern Ukraine.</title>
        <authorList>
            <person name="Snesrud E."/>
            <person name="Galac M.R."/>
            <person name="Mc Gann P."/>
            <person name="Valentine K."/>
            <person name="Viacheslav K."/>
        </authorList>
    </citation>
    <scope>NUCLEOTIDE SEQUENCE</scope>
    <source>
        <strain evidence="2">VNMU148</strain>
    </source>
</reference>
<comment type="caution">
    <text evidence="3">The sequence shown here is derived from an EMBL/GenBank/DDBJ whole genome shotgun (WGS) entry which is preliminary data.</text>
</comment>
<accession>A0A367LW80</accession>
<evidence type="ECO:0000313" key="2">
    <source>
        <dbReference type="EMBL" id="MZZ11523.1"/>
    </source>
</evidence>
<dbReference type="Proteomes" id="UP000253594">
    <property type="component" value="Unassembled WGS sequence"/>
</dbReference>
<dbReference type="RefSeq" id="WP_034014242.1">
    <property type="nucleotide sequence ID" value="NZ_CAADLL010000399.1"/>
</dbReference>
<gene>
    <name evidence="3" type="ORF">DT376_40425</name>
    <name evidence="2" type="ORF">GUL26_04640</name>
</gene>
<keyword evidence="1" id="KW-0175">Coiled coil</keyword>